<dbReference type="AlphaFoldDB" id="A0A0E9PWW3"/>
<reference evidence="1" key="1">
    <citation type="submission" date="2014-11" db="EMBL/GenBank/DDBJ databases">
        <authorList>
            <person name="Amaro Gonzalez C."/>
        </authorList>
    </citation>
    <scope>NUCLEOTIDE SEQUENCE</scope>
</reference>
<protein>
    <submittedName>
        <fullName evidence="1">Uncharacterized protein</fullName>
    </submittedName>
</protein>
<name>A0A0E9PWW3_ANGAN</name>
<sequence>MKPLTGELQSDCGLILLCWGSHQPHSVSTSFCHTKPSRSCFVVGFFRCLD</sequence>
<organism evidence="1">
    <name type="scientific">Anguilla anguilla</name>
    <name type="common">European freshwater eel</name>
    <name type="synonym">Muraena anguilla</name>
    <dbReference type="NCBI Taxonomy" id="7936"/>
    <lineage>
        <taxon>Eukaryota</taxon>
        <taxon>Metazoa</taxon>
        <taxon>Chordata</taxon>
        <taxon>Craniata</taxon>
        <taxon>Vertebrata</taxon>
        <taxon>Euteleostomi</taxon>
        <taxon>Actinopterygii</taxon>
        <taxon>Neopterygii</taxon>
        <taxon>Teleostei</taxon>
        <taxon>Anguilliformes</taxon>
        <taxon>Anguillidae</taxon>
        <taxon>Anguilla</taxon>
    </lineage>
</organism>
<reference evidence="1" key="2">
    <citation type="journal article" date="2015" name="Fish Shellfish Immunol.">
        <title>Early steps in the European eel (Anguilla anguilla)-Vibrio vulnificus interaction in the gills: Role of the RtxA13 toxin.</title>
        <authorList>
            <person name="Callol A."/>
            <person name="Pajuelo D."/>
            <person name="Ebbesson L."/>
            <person name="Teles M."/>
            <person name="MacKenzie S."/>
            <person name="Amaro C."/>
        </authorList>
    </citation>
    <scope>NUCLEOTIDE SEQUENCE</scope>
</reference>
<accession>A0A0E9PWW3</accession>
<proteinExistence type="predicted"/>
<dbReference type="EMBL" id="GBXM01099461">
    <property type="protein sequence ID" value="JAH09116.1"/>
    <property type="molecule type" value="Transcribed_RNA"/>
</dbReference>
<evidence type="ECO:0000313" key="1">
    <source>
        <dbReference type="EMBL" id="JAH09116.1"/>
    </source>
</evidence>